<proteinExistence type="predicted"/>
<organism evidence="1 2">
    <name type="scientific">Streptomyces bangladeshensis</name>
    <dbReference type="NCBI Taxonomy" id="295352"/>
    <lineage>
        <taxon>Bacteria</taxon>
        <taxon>Bacillati</taxon>
        <taxon>Actinomycetota</taxon>
        <taxon>Actinomycetes</taxon>
        <taxon>Kitasatosporales</taxon>
        <taxon>Streptomycetaceae</taxon>
        <taxon>Streptomyces</taxon>
    </lineage>
</organism>
<dbReference type="GO" id="GO:0016787">
    <property type="term" value="F:hydrolase activity"/>
    <property type="evidence" value="ECO:0007669"/>
    <property type="project" value="UniProtKB-KW"/>
</dbReference>
<dbReference type="EMBL" id="BAAAOQ010000013">
    <property type="protein sequence ID" value="GAA2198300.1"/>
    <property type="molecule type" value="Genomic_DNA"/>
</dbReference>
<name>A0ABN3BP39_9ACTN</name>
<evidence type="ECO:0000313" key="2">
    <source>
        <dbReference type="Proteomes" id="UP001501391"/>
    </source>
</evidence>
<dbReference type="RefSeq" id="WP_059254271.1">
    <property type="nucleotide sequence ID" value="NZ_BAAAOQ010000013.1"/>
</dbReference>
<sequence length="373" mass="41706">MELAFLNPLYEHPGSWASAYVDLSQHDEDMHHQRRLTAQAVSRQLREQGADEATCRAVYDAVEALQRSTEPYGRALFARDGEVALQVPLTQAPPHGLVHWGTLPHVTPLLDLAGEDPVSLVAYIDRTGADFELRSAVLQEEAGHVTGSRQWPMHRAKASDWSERHFQLKVENTWEHNAREVAEALAACQAETGADLLILCGEERECRSVHEQLPKHVRDRAVETAHGIGSRLLPREVEEIRARHVRERILAEVDRYRAARTPDEERRTAAVEGVPQLIEAAREHRLAELLIRPDAPDTQREVWIGEDPDQLAARRTELRNLGEQHSWAARADDALVRAAVVTDAPVLSLTPVLAETGDEVPAGGMGALLRWKE</sequence>
<dbReference type="Gene3D" id="3.30.420.60">
    <property type="entry name" value="eRF1 domain 2"/>
    <property type="match status" value="1"/>
</dbReference>
<dbReference type="Proteomes" id="UP001501391">
    <property type="component" value="Unassembled WGS sequence"/>
</dbReference>
<dbReference type="Pfam" id="PF18844">
    <property type="entry name" value="baeRF_family2"/>
    <property type="match status" value="1"/>
</dbReference>
<gene>
    <name evidence="1" type="ORF">GCM10009787_40390</name>
</gene>
<keyword evidence="2" id="KW-1185">Reference proteome</keyword>
<protein>
    <submittedName>
        <fullName evidence="1">Vms1/Ankzf1 family peptidyl-tRNA hydrolase</fullName>
    </submittedName>
</protein>
<evidence type="ECO:0000313" key="1">
    <source>
        <dbReference type="EMBL" id="GAA2198300.1"/>
    </source>
</evidence>
<reference evidence="1 2" key="1">
    <citation type="journal article" date="2019" name="Int. J. Syst. Evol. Microbiol.">
        <title>The Global Catalogue of Microorganisms (GCM) 10K type strain sequencing project: providing services to taxonomists for standard genome sequencing and annotation.</title>
        <authorList>
            <consortium name="The Broad Institute Genomics Platform"/>
            <consortium name="The Broad Institute Genome Sequencing Center for Infectious Disease"/>
            <person name="Wu L."/>
            <person name="Ma J."/>
        </authorList>
    </citation>
    <scope>NUCLEOTIDE SEQUENCE [LARGE SCALE GENOMIC DNA]</scope>
    <source>
        <strain evidence="1 2">JCM 14924</strain>
    </source>
</reference>
<accession>A0ABN3BP39</accession>
<dbReference type="InterPro" id="IPR040701">
    <property type="entry name" value="Bact_RF_family2"/>
</dbReference>
<comment type="caution">
    <text evidence="1">The sequence shown here is derived from an EMBL/GenBank/DDBJ whole genome shotgun (WGS) entry which is preliminary data.</text>
</comment>
<dbReference type="InterPro" id="IPR042226">
    <property type="entry name" value="eFR1_2_sf"/>
</dbReference>
<keyword evidence="1" id="KW-0378">Hydrolase</keyword>